<protein>
    <recommendedName>
        <fullName evidence="12">LEM domain-containing protein</fullName>
    </recommendedName>
</protein>
<dbReference type="GO" id="GO:0003677">
    <property type="term" value="F:DNA binding"/>
    <property type="evidence" value="ECO:0007669"/>
    <property type="project" value="UniProtKB-KW"/>
</dbReference>
<evidence type="ECO:0000313" key="11">
    <source>
        <dbReference type="Proteomes" id="UP000694569"/>
    </source>
</evidence>
<keyword evidence="3" id="KW-0597">Phosphoprotein</keyword>
<reference evidence="10" key="1">
    <citation type="submission" date="2025-08" db="UniProtKB">
        <authorList>
            <consortium name="Ensembl"/>
        </authorList>
    </citation>
    <scope>IDENTIFICATION</scope>
</reference>
<keyword evidence="11" id="KW-1185">Reference proteome</keyword>
<dbReference type="SUPFAM" id="SSF63451">
    <property type="entry name" value="LEM domain"/>
    <property type="match status" value="2"/>
</dbReference>
<dbReference type="InterPro" id="IPR003887">
    <property type="entry name" value="LEM_dom"/>
</dbReference>
<evidence type="ECO:0000259" key="9">
    <source>
        <dbReference type="PROSITE" id="PS50955"/>
    </source>
</evidence>
<dbReference type="AlphaFoldDB" id="A0A8C5LRU4"/>
<accession>A0A8C5LRU4</accession>
<evidence type="ECO:0000256" key="6">
    <source>
        <dbReference type="SAM" id="MobiDB-lite"/>
    </source>
</evidence>
<dbReference type="CDD" id="cd12935">
    <property type="entry name" value="LEM_like"/>
    <property type="match status" value="1"/>
</dbReference>
<evidence type="ECO:0000256" key="1">
    <source>
        <dbReference type="ARBA" id="ARBA00007744"/>
    </source>
</evidence>
<dbReference type="GO" id="GO:0005635">
    <property type="term" value="C:nuclear envelope"/>
    <property type="evidence" value="ECO:0007669"/>
    <property type="project" value="UniProtKB-ARBA"/>
</dbReference>
<keyword evidence="7" id="KW-1133">Transmembrane helix</keyword>
<keyword evidence="2" id="KW-0488">Methylation</keyword>
<sequence>MPAYAGNWSQLSKDKLKSILVSHNVALPPGDQRKAVYLQLYLKHIVPKRNESAEFSSDEETVADSDDTPVEDQETREGMMDVKSLSNSELKEQLLKLGVKPGPILPSTRRVYEKKLVQLMVPEVEQNNAGHQEQYSDSEDEGSPVMSQLEVSDDIGAIYEMHSYSKRNVCSSNNMVSSGNPATRRASLHEGFIMRSPQSPYMHMDTRSSLGHVASYTRENGRRVSLNQTDADTTDLPDPISQSQLRISATCRKSIKGAAGRPIQFKYDDLVAKERMWELSKEASAKTGKERLVSVPLQIALFVVVTLFAVLLYSLTGSPENPFVALSESHP</sequence>
<evidence type="ECO:0000256" key="4">
    <source>
        <dbReference type="ARBA" id="ARBA00022990"/>
    </source>
</evidence>
<dbReference type="Pfam" id="PF08198">
    <property type="entry name" value="Thymopoietin"/>
    <property type="match status" value="1"/>
</dbReference>
<dbReference type="FunFam" id="1.10.720.40:FF:000001">
    <property type="entry name" value="LEM domain containing 2, isoform CRA_a"/>
    <property type="match status" value="2"/>
</dbReference>
<dbReference type="InterPro" id="IPR051656">
    <property type="entry name" value="LEM_domain"/>
</dbReference>
<feature type="domain" description="LEM" evidence="8">
    <location>
        <begin position="79"/>
        <end position="123"/>
    </location>
</feature>
<dbReference type="Pfam" id="PF03020">
    <property type="entry name" value="LEM"/>
    <property type="match status" value="1"/>
</dbReference>
<dbReference type="PROSITE" id="PS50955">
    <property type="entry name" value="LEM_LIKE"/>
    <property type="match status" value="1"/>
</dbReference>
<dbReference type="InterPro" id="IPR011015">
    <property type="entry name" value="LEM/LEM-like_dom_sf"/>
</dbReference>
<keyword evidence="7" id="KW-0472">Membrane</keyword>
<organism evidence="10 11">
    <name type="scientific">Leptobrachium leishanense</name>
    <name type="common">Leishan spiny toad</name>
    <dbReference type="NCBI Taxonomy" id="445787"/>
    <lineage>
        <taxon>Eukaryota</taxon>
        <taxon>Metazoa</taxon>
        <taxon>Chordata</taxon>
        <taxon>Craniata</taxon>
        <taxon>Vertebrata</taxon>
        <taxon>Euteleostomi</taxon>
        <taxon>Amphibia</taxon>
        <taxon>Batrachia</taxon>
        <taxon>Anura</taxon>
        <taxon>Pelobatoidea</taxon>
        <taxon>Megophryidae</taxon>
        <taxon>Leptobrachium</taxon>
    </lineage>
</organism>
<keyword evidence="5" id="KW-0238">DNA-binding</keyword>
<dbReference type="InterPro" id="IPR013146">
    <property type="entry name" value="LEM-like_dom"/>
</dbReference>
<dbReference type="SMART" id="SM01261">
    <property type="entry name" value="Thymopoietin"/>
    <property type="match status" value="1"/>
</dbReference>
<feature type="region of interest" description="Disordered" evidence="6">
    <location>
        <begin position="51"/>
        <end position="85"/>
    </location>
</feature>
<evidence type="ECO:0000256" key="2">
    <source>
        <dbReference type="ARBA" id="ARBA00022481"/>
    </source>
</evidence>
<dbReference type="PANTHER" id="PTHR12019:SF9">
    <property type="entry name" value="THYMOPOIETIN"/>
    <property type="match status" value="1"/>
</dbReference>
<evidence type="ECO:0000256" key="3">
    <source>
        <dbReference type="ARBA" id="ARBA00022553"/>
    </source>
</evidence>
<name>A0A8C5LRU4_9ANUR</name>
<dbReference type="Ensembl" id="ENSLLET00000001198.1">
    <property type="protein sequence ID" value="ENSLLEP00000001138.1"/>
    <property type="gene ID" value="ENSLLEG00000000732.1"/>
</dbReference>
<dbReference type="OrthoDB" id="6363067at2759"/>
<proteinExistence type="inferred from homology"/>
<evidence type="ECO:0008006" key="12">
    <source>
        <dbReference type="Google" id="ProtNLM"/>
    </source>
</evidence>
<evidence type="ECO:0000256" key="5">
    <source>
        <dbReference type="ARBA" id="ARBA00023125"/>
    </source>
</evidence>
<dbReference type="Gene3D" id="1.10.720.40">
    <property type="match status" value="2"/>
</dbReference>
<keyword evidence="7" id="KW-0812">Transmembrane</keyword>
<evidence type="ECO:0000259" key="8">
    <source>
        <dbReference type="PROSITE" id="PS50954"/>
    </source>
</evidence>
<dbReference type="Proteomes" id="UP000694569">
    <property type="component" value="Unplaced"/>
</dbReference>
<dbReference type="CDD" id="cd12940">
    <property type="entry name" value="LEM_LAP2_LEMD1"/>
    <property type="match status" value="1"/>
</dbReference>
<evidence type="ECO:0000313" key="10">
    <source>
        <dbReference type="Ensembl" id="ENSLLEP00000001138.1"/>
    </source>
</evidence>
<feature type="domain" description="LEM-like" evidence="9">
    <location>
        <begin position="5"/>
        <end position="48"/>
    </location>
</feature>
<feature type="transmembrane region" description="Helical" evidence="7">
    <location>
        <begin position="295"/>
        <end position="315"/>
    </location>
</feature>
<dbReference type="PANTHER" id="PTHR12019">
    <property type="entry name" value="LAMINA-ASSOCIATED POLYPEPTIDE THYMOPOIETIN"/>
    <property type="match status" value="1"/>
</dbReference>
<dbReference type="GeneTree" id="ENSGT00940000154098"/>
<evidence type="ECO:0000256" key="7">
    <source>
        <dbReference type="SAM" id="Phobius"/>
    </source>
</evidence>
<reference evidence="10" key="2">
    <citation type="submission" date="2025-09" db="UniProtKB">
        <authorList>
            <consortium name="Ensembl"/>
        </authorList>
    </citation>
    <scope>IDENTIFICATION</scope>
</reference>
<keyword evidence="4" id="KW-0007">Acetylation</keyword>
<feature type="compositionally biased region" description="Acidic residues" evidence="6">
    <location>
        <begin position="56"/>
        <end position="72"/>
    </location>
</feature>
<comment type="similarity">
    <text evidence="1">Belongs to the LEM family.</text>
</comment>
<dbReference type="PROSITE" id="PS50954">
    <property type="entry name" value="LEM"/>
    <property type="match status" value="1"/>
</dbReference>
<dbReference type="SMART" id="SM00540">
    <property type="entry name" value="LEM"/>
    <property type="match status" value="1"/>
</dbReference>